<reference evidence="3" key="1">
    <citation type="journal article" date="2019" name="Int. J. Syst. Evol. Microbiol.">
        <title>The Global Catalogue of Microorganisms (GCM) 10K type strain sequencing project: providing services to taxonomists for standard genome sequencing and annotation.</title>
        <authorList>
            <consortium name="The Broad Institute Genomics Platform"/>
            <consortium name="The Broad Institute Genome Sequencing Center for Infectious Disease"/>
            <person name="Wu L."/>
            <person name="Ma J."/>
        </authorList>
    </citation>
    <scope>NUCLEOTIDE SEQUENCE [LARGE SCALE GENOMIC DNA]</scope>
    <source>
        <strain evidence="3">JCM 17695</strain>
    </source>
</reference>
<comment type="caution">
    <text evidence="2">The sequence shown here is derived from an EMBL/GenBank/DDBJ whole genome shotgun (WGS) entry which is preliminary data.</text>
</comment>
<evidence type="ECO:0000313" key="2">
    <source>
        <dbReference type="EMBL" id="MFC7617218.1"/>
    </source>
</evidence>
<keyword evidence="2" id="KW-0489">Methyltransferase</keyword>
<dbReference type="Pfam" id="PF13649">
    <property type="entry name" value="Methyltransf_25"/>
    <property type="match status" value="1"/>
</dbReference>
<dbReference type="GO" id="GO:0032259">
    <property type="term" value="P:methylation"/>
    <property type="evidence" value="ECO:0007669"/>
    <property type="project" value="UniProtKB-KW"/>
</dbReference>
<sequence>MAASGDLPDVDLVGVDFNPALVAEATRLAAEESLPCRFLVADAFALPEDATVYLSNGVLHHIAPADLPAFFAAQDRPGTRAFLHYDIAPTRLAPFGAWVFHRARMRAPLGRHDGVASARRAHPDPLLFTAASSAGMPTFRYGPLRHSNPFAAGMRAIIGTRDPALFQDALGRRARGLVPA</sequence>
<keyword evidence="3" id="KW-1185">Reference proteome</keyword>
<dbReference type="Proteomes" id="UP001596512">
    <property type="component" value="Unassembled WGS sequence"/>
</dbReference>
<protein>
    <submittedName>
        <fullName evidence="2">Class I SAM-dependent methyltransferase</fullName>
        <ecNumber evidence="2">2.1.1.-</ecNumber>
    </submittedName>
</protein>
<name>A0ABW2TWM8_9PSEU</name>
<evidence type="ECO:0000313" key="3">
    <source>
        <dbReference type="Proteomes" id="UP001596512"/>
    </source>
</evidence>
<dbReference type="GO" id="GO:0008168">
    <property type="term" value="F:methyltransferase activity"/>
    <property type="evidence" value="ECO:0007669"/>
    <property type="project" value="UniProtKB-KW"/>
</dbReference>
<dbReference type="EMBL" id="JBHTEY010000004">
    <property type="protein sequence ID" value="MFC7617218.1"/>
    <property type="molecule type" value="Genomic_DNA"/>
</dbReference>
<dbReference type="Gene3D" id="3.40.50.150">
    <property type="entry name" value="Vaccinia Virus protein VP39"/>
    <property type="match status" value="1"/>
</dbReference>
<dbReference type="SUPFAM" id="SSF53335">
    <property type="entry name" value="S-adenosyl-L-methionine-dependent methyltransferases"/>
    <property type="match status" value="1"/>
</dbReference>
<dbReference type="EC" id="2.1.1.-" evidence="2"/>
<gene>
    <name evidence="2" type="ORF">ACFQV2_31155</name>
</gene>
<accession>A0ABW2TWM8</accession>
<proteinExistence type="predicted"/>
<organism evidence="2 3">
    <name type="scientific">Actinokineospora soli</name>
    <dbReference type="NCBI Taxonomy" id="1048753"/>
    <lineage>
        <taxon>Bacteria</taxon>
        <taxon>Bacillati</taxon>
        <taxon>Actinomycetota</taxon>
        <taxon>Actinomycetes</taxon>
        <taxon>Pseudonocardiales</taxon>
        <taxon>Pseudonocardiaceae</taxon>
        <taxon>Actinokineospora</taxon>
    </lineage>
</organism>
<dbReference type="InterPro" id="IPR029063">
    <property type="entry name" value="SAM-dependent_MTases_sf"/>
</dbReference>
<feature type="domain" description="Methyltransferase" evidence="1">
    <location>
        <begin position="8"/>
        <end position="72"/>
    </location>
</feature>
<keyword evidence="2" id="KW-0808">Transferase</keyword>
<evidence type="ECO:0000259" key="1">
    <source>
        <dbReference type="Pfam" id="PF13649"/>
    </source>
</evidence>
<dbReference type="InterPro" id="IPR041698">
    <property type="entry name" value="Methyltransf_25"/>
</dbReference>